<dbReference type="InterPro" id="IPR001020">
    <property type="entry name" value="PTS_HPr_His_P_site"/>
</dbReference>
<keyword evidence="4" id="KW-0598">Phosphotransferase system</keyword>
<evidence type="ECO:0000256" key="3">
    <source>
        <dbReference type="ARBA" id="ARBA00022490"/>
    </source>
</evidence>
<proteinExistence type="inferred from homology"/>
<dbReference type="AlphaFoldDB" id="A0A6L9Y7Q6"/>
<evidence type="ECO:0000256" key="2">
    <source>
        <dbReference type="ARBA" id="ARBA00010736"/>
    </source>
</evidence>
<evidence type="ECO:0000256" key="4">
    <source>
        <dbReference type="ARBA" id="ARBA00022683"/>
    </source>
</evidence>
<dbReference type="GO" id="GO:0009401">
    <property type="term" value="P:phosphoenolpyruvate-dependent sugar phosphotransferase system"/>
    <property type="evidence" value="ECO:0007669"/>
    <property type="project" value="UniProtKB-KW"/>
</dbReference>
<gene>
    <name evidence="6" type="ORF">F9B74_07805</name>
</gene>
<name>A0A6L9Y7Q6_9BURK</name>
<dbReference type="InterPro" id="IPR035895">
    <property type="entry name" value="HPr-like_sf"/>
</dbReference>
<dbReference type="CDD" id="cd00367">
    <property type="entry name" value="PTS-HPr_like"/>
    <property type="match status" value="1"/>
</dbReference>
<keyword evidence="3" id="KW-0963">Cytoplasm</keyword>
<accession>A0A6L9Y7Q6</accession>
<sequence>MPSVDIEISNRLGLHARAASKLTQLASSFSSEIFISKSQQQQRVNAKSIMGVMLLAAGKGMTVTVDAEGEDAEEALKAIKALFDDRFGEPD</sequence>
<feature type="domain" description="HPr" evidence="5">
    <location>
        <begin position="1"/>
        <end position="90"/>
    </location>
</feature>
<keyword evidence="7" id="KW-1185">Reference proteome</keyword>
<dbReference type="PROSITE" id="PS51350">
    <property type="entry name" value="PTS_HPR_DOM"/>
    <property type="match status" value="1"/>
</dbReference>
<dbReference type="PROSITE" id="PS00369">
    <property type="entry name" value="PTS_HPR_HIS"/>
    <property type="match status" value="1"/>
</dbReference>
<evidence type="ECO:0000313" key="7">
    <source>
        <dbReference type="Proteomes" id="UP000477651"/>
    </source>
</evidence>
<reference evidence="6 7" key="1">
    <citation type="submission" date="2020-02" db="EMBL/GenBank/DDBJ databases">
        <title>Pelistega sp. NLN82 were isolated from wild rodents of the Hainan Island.</title>
        <authorList>
            <person name="Niu N."/>
            <person name="Zhou J."/>
        </authorList>
    </citation>
    <scope>NUCLEOTIDE SEQUENCE [LARGE SCALE GENOMIC DNA]</scope>
    <source>
        <strain evidence="6 7">NLN82</strain>
    </source>
</reference>
<dbReference type="PRINTS" id="PR00107">
    <property type="entry name" value="PHOSPHOCPHPR"/>
</dbReference>
<dbReference type="InterPro" id="IPR000032">
    <property type="entry name" value="HPr-like"/>
</dbReference>
<organism evidence="6 7">
    <name type="scientific">Pelistega ratti</name>
    <dbReference type="NCBI Taxonomy" id="2652177"/>
    <lineage>
        <taxon>Bacteria</taxon>
        <taxon>Pseudomonadati</taxon>
        <taxon>Pseudomonadota</taxon>
        <taxon>Betaproteobacteria</taxon>
        <taxon>Burkholderiales</taxon>
        <taxon>Alcaligenaceae</taxon>
        <taxon>Pelistega</taxon>
    </lineage>
</organism>
<dbReference type="EMBL" id="JAAGYR010000014">
    <property type="protein sequence ID" value="NEN76225.1"/>
    <property type="molecule type" value="Genomic_DNA"/>
</dbReference>
<evidence type="ECO:0000256" key="1">
    <source>
        <dbReference type="ARBA" id="ARBA00004496"/>
    </source>
</evidence>
<dbReference type="NCBIfam" id="TIGR01003">
    <property type="entry name" value="PTS_HPr_family"/>
    <property type="match status" value="1"/>
</dbReference>
<dbReference type="SUPFAM" id="SSF55594">
    <property type="entry name" value="HPr-like"/>
    <property type="match status" value="1"/>
</dbReference>
<dbReference type="InterPro" id="IPR050399">
    <property type="entry name" value="HPr"/>
</dbReference>
<evidence type="ECO:0000259" key="5">
    <source>
        <dbReference type="PROSITE" id="PS51350"/>
    </source>
</evidence>
<dbReference type="Gene3D" id="3.30.1340.10">
    <property type="entry name" value="HPr-like"/>
    <property type="match status" value="1"/>
</dbReference>
<comment type="caution">
    <text evidence="6">The sequence shown here is derived from an EMBL/GenBank/DDBJ whole genome shotgun (WGS) entry which is preliminary data.</text>
</comment>
<comment type="similarity">
    <text evidence="2">Belongs to the HPr family.</text>
</comment>
<comment type="subcellular location">
    <subcellularLocation>
        <location evidence="1">Cytoplasm</location>
    </subcellularLocation>
</comment>
<dbReference type="PANTHER" id="PTHR33705:SF2">
    <property type="entry name" value="PHOSPHOCARRIER PROTEIN NPR"/>
    <property type="match status" value="1"/>
</dbReference>
<dbReference type="Proteomes" id="UP000477651">
    <property type="component" value="Unassembled WGS sequence"/>
</dbReference>
<dbReference type="Pfam" id="PF00381">
    <property type="entry name" value="PTS-HPr"/>
    <property type="match status" value="1"/>
</dbReference>
<dbReference type="RefSeq" id="WP_159990306.1">
    <property type="nucleotide sequence ID" value="NZ_CP047165.1"/>
</dbReference>
<evidence type="ECO:0000313" key="6">
    <source>
        <dbReference type="EMBL" id="NEN76225.1"/>
    </source>
</evidence>
<protein>
    <submittedName>
        <fullName evidence="6">HPr family phosphocarrier protein</fullName>
    </submittedName>
</protein>
<dbReference type="GO" id="GO:0005737">
    <property type="term" value="C:cytoplasm"/>
    <property type="evidence" value="ECO:0007669"/>
    <property type="project" value="UniProtKB-SubCell"/>
</dbReference>
<dbReference type="PANTHER" id="PTHR33705">
    <property type="entry name" value="PHOSPHOCARRIER PROTEIN HPR"/>
    <property type="match status" value="1"/>
</dbReference>